<dbReference type="Pfam" id="PF01171">
    <property type="entry name" value="ATP_bind_3"/>
    <property type="match status" value="1"/>
</dbReference>
<dbReference type="InterPro" id="IPR012094">
    <property type="entry name" value="tRNA_Ile_lys_synt"/>
</dbReference>
<dbReference type="SUPFAM" id="SSF56037">
    <property type="entry name" value="PheT/TilS domain"/>
    <property type="match status" value="1"/>
</dbReference>
<dbReference type="InterPro" id="IPR015262">
    <property type="entry name" value="tRNA_Ile_lys_synt_subst-bd"/>
</dbReference>
<evidence type="ECO:0000256" key="7">
    <source>
        <dbReference type="ARBA" id="ARBA00048539"/>
    </source>
</evidence>
<dbReference type="SUPFAM" id="SSF52402">
    <property type="entry name" value="Adenine nucleotide alpha hydrolases-like"/>
    <property type="match status" value="1"/>
</dbReference>
<keyword evidence="2 8" id="KW-0963">Cytoplasm</keyword>
<dbReference type="GO" id="GO:0032267">
    <property type="term" value="F:tRNA(Ile)-lysidine synthase activity"/>
    <property type="evidence" value="ECO:0007669"/>
    <property type="project" value="UniProtKB-EC"/>
</dbReference>
<dbReference type="SUPFAM" id="SSF82829">
    <property type="entry name" value="MesJ substrate recognition domain-like"/>
    <property type="match status" value="1"/>
</dbReference>
<reference evidence="10" key="1">
    <citation type="submission" date="2022-09" db="EMBL/GenBank/DDBJ databases">
        <title>Culturomic study of gut microbiota in children with autism spectrum disorder.</title>
        <authorList>
            <person name="Efimov B.A."/>
            <person name="Chaplin A.V."/>
            <person name="Sokolova S.R."/>
            <person name="Pikina A.P."/>
            <person name="Korzhanova M."/>
            <person name="Belova V."/>
            <person name="Korostin D."/>
        </authorList>
    </citation>
    <scope>NUCLEOTIDE SEQUENCE</scope>
    <source>
        <strain evidence="10">ASD5510</strain>
    </source>
</reference>
<dbReference type="SMART" id="SM00977">
    <property type="entry name" value="TilS_C"/>
    <property type="match status" value="1"/>
</dbReference>
<comment type="caution">
    <text evidence="10">The sequence shown here is derived from an EMBL/GenBank/DDBJ whole genome shotgun (WGS) entry which is preliminary data.</text>
</comment>
<dbReference type="PANTHER" id="PTHR43033:SF1">
    <property type="entry name" value="TRNA(ILE)-LYSIDINE SYNTHASE-RELATED"/>
    <property type="match status" value="1"/>
</dbReference>
<comment type="domain">
    <text evidence="8">The N-terminal region contains the highly conserved SGGXDS motif, predicted to be a P-loop motif involved in ATP binding.</text>
</comment>
<dbReference type="Gene3D" id="1.20.59.20">
    <property type="match status" value="1"/>
</dbReference>
<name>A0A9J6QK08_9FIRM</name>
<feature type="domain" description="Lysidine-tRNA(Ile) synthetase C-terminal" evidence="9">
    <location>
        <begin position="378"/>
        <end position="454"/>
    </location>
</feature>
<dbReference type="Proteomes" id="UP001065549">
    <property type="component" value="Unassembled WGS sequence"/>
</dbReference>
<keyword evidence="4 8" id="KW-0819">tRNA processing</keyword>
<dbReference type="Pfam" id="PF11734">
    <property type="entry name" value="TilS_C"/>
    <property type="match status" value="1"/>
</dbReference>
<dbReference type="NCBIfam" id="TIGR02432">
    <property type="entry name" value="lysidine_TilS_N"/>
    <property type="match status" value="1"/>
</dbReference>
<keyword evidence="6 8" id="KW-0067">ATP-binding</keyword>
<protein>
    <recommendedName>
        <fullName evidence="8">tRNA(Ile)-lysidine synthase</fullName>
        <ecNumber evidence="8">6.3.4.19</ecNumber>
    </recommendedName>
    <alternativeName>
        <fullName evidence="8">tRNA(Ile)-2-lysyl-cytidine synthase</fullName>
    </alternativeName>
    <alternativeName>
        <fullName evidence="8">tRNA(Ile)-lysidine synthetase</fullName>
    </alternativeName>
</protein>
<proteinExistence type="inferred from homology"/>
<dbReference type="NCBIfam" id="TIGR02433">
    <property type="entry name" value="lysidine_TilS_C"/>
    <property type="match status" value="1"/>
</dbReference>
<evidence type="ECO:0000313" key="11">
    <source>
        <dbReference type="Proteomes" id="UP001065549"/>
    </source>
</evidence>
<dbReference type="Gene3D" id="3.40.50.620">
    <property type="entry name" value="HUPs"/>
    <property type="match status" value="1"/>
</dbReference>
<keyword evidence="3 8" id="KW-0436">Ligase</keyword>
<comment type="function">
    <text evidence="8">Ligates lysine onto the cytidine present at position 34 of the AUA codon-specific tRNA(Ile) that contains the anticodon CAU, in an ATP-dependent manner. Cytidine is converted to lysidine, thus changing the amino acid specificity of the tRNA from methionine to isoleucine.</text>
</comment>
<sequence length="462" mass="52155">MIRESIKKTIFKHNLINRGEHIVIGLSGGPDSVCLFHVLKSLEEELDICLYAVHVNHKFRPGAAEEDQGYVEKLCQSQGVPCRVVVRDCAKLAQEQGMSSEEAGRKVRYQAFEEMCRSLADRGIAREAIKIAVAQNADDQAETVLLRLLRGTGPDGLAGMAYLRREGDFAVIRPLLDMKRQQIEAYCREHKLDPRIDQTNLQSIYTRNKVRLQLIPYLKEHFNSSVDSALVRLSKIAAEDKEYLWKITEQSYKELMIEPGILNLAGLQSLEKAIRRRVMLKAFEEAGLEQDITARHLEAADQLLMEGGTSKSLDFPGGCKMTIGYGCVSFRKEIDQTAARAKTRLKMRLAAAEEEFPPGAAVFDWEKICEGHGASPQVQLRTRLPGDYIGLKLGRKKIQDFFVDKKVPKEERDRVPLAAIGSEILWMVADGRTNLKAHRYSEKYKVDQATKVVLLLEIICEI</sequence>
<dbReference type="GO" id="GO:0005524">
    <property type="term" value="F:ATP binding"/>
    <property type="evidence" value="ECO:0007669"/>
    <property type="project" value="UniProtKB-UniRule"/>
</dbReference>
<accession>A0A9J6QK08</accession>
<comment type="catalytic activity">
    <reaction evidence="7 8">
        <text>cytidine(34) in tRNA(Ile2) + L-lysine + ATP = lysidine(34) in tRNA(Ile2) + AMP + diphosphate + H(+)</text>
        <dbReference type="Rhea" id="RHEA:43744"/>
        <dbReference type="Rhea" id="RHEA-COMP:10625"/>
        <dbReference type="Rhea" id="RHEA-COMP:10670"/>
        <dbReference type="ChEBI" id="CHEBI:15378"/>
        <dbReference type="ChEBI" id="CHEBI:30616"/>
        <dbReference type="ChEBI" id="CHEBI:32551"/>
        <dbReference type="ChEBI" id="CHEBI:33019"/>
        <dbReference type="ChEBI" id="CHEBI:82748"/>
        <dbReference type="ChEBI" id="CHEBI:83665"/>
        <dbReference type="ChEBI" id="CHEBI:456215"/>
        <dbReference type="EC" id="6.3.4.19"/>
    </reaction>
</comment>
<dbReference type="AlphaFoldDB" id="A0A9J6QK08"/>
<dbReference type="EMBL" id="JAOSHN010000001">
    <property type="protein sequence ID" value="MCU7377457.1"/>
    <property type="molecule type" value="Genomic_DNA"/>
</dbReference>
<feature type="binding site" evidence="8">
    <location>
        <begin position="27"/>
        <end position="32"/>
    </location>
    <ligand>
        <name>ATP</name>
        <dbReference type="ChEBI" id="CHEBI:30616"/>
    </ligand>
</feature>
<dbReference type="InterPro" id="IPR014729">
    <property type="entry name" value="Rossmann-like_a/b/a_fold"/>
</dbReference>
<dbReference type="Pfam" id="PF09179">
    <property type="entry name" value="TilS"/>
    <property type="match status" value="1"/>
</dbReference>
<dbReference type="InterPro" id="IPR012796">
    <property type="entry name" value="Lysidine-tRNA-synth_C"/>
</dbReference>
<evidence type="ECO:0000256" key="4">
    <source>
        <dbReference type="ARBA" id="ARBA00022694"/>
    </source>
</evidence>
<dbReference type="CDD" id="cd01992">
    <property type="entry name" value="TilS_N"/>
    <property type="match status" value="1"/>
</dbReference>
<keyword evidence="11" id="KW-1185">Reference proteome</keyword>
<dbReference type="PANTHER" id="PTHR43033">
    <property type="entry name" value="TRNA(ILE)-LYSIDINE SYNTHASE-RELATED"/>
    <property type="match status" value="1"/>
</dbReference>
<evidence type="ECO:0000256" key="6">
    <source>
        <dbReference type="ARBA" id="ARBA00022840"/>
    </source>
</evidence>
<evidence type="ECO:0000256" key="2">
    <source>
        <dbReference type="ARBA" id="ARBA00022490"/>
    </source>
</evidence>
<dbReference type="InterPro" id="IPR011063">
    <property type="entry name" value="TilS/TtcA_N"/>
</dbReference>
<keyword evidence="5 8" id="KW-0547">Nucleotide-binding</keyword>
<evidence type="ECO:0000313" key="10">
    <source>
        <dbReference type="EMBL" id="MCU7377457.1"/>
    </source>
</evidence>
<evidence type="ECO:0000256" key="1">
    <source>
        <dbReference type="ARBA" id="ARBA00004496"/>
    </source>
</evidence>
<dbReference type="EC" id="6.3.4.19" evidence="8"/>
<dbReference type="RefSeq" id="WP_148397027.1">
    <property type="nucleotide sequence ID" value="NZ_JAJAGH010000010.1"/>
</dbReference>
<dbReference type="GO" id="GO:0005737">
    <property type="term" value="C:cytoplasm"/>
    <property type="evidence" value="ECO:0007669"/>
    <property type="project" value="UniProtKB-SubCell"/>
</dbReference>
<evidence type="ECO:0000256" key="3">
    <source>
        <dbReference type="ARBA" id="ARBA00022598"/>
    </source>
</evidence>
<evidence type="ECO:0000256" key="8">
    <source>
        <dbReference type="HAMAP-Rule" id="MF_01161"/>
    </source>
</evidence>
<comment type="subcellular location">
    <subcellularLocation>
        <location evidence="1 8">Cytoplasm</location>
    </subcellularLocation>
</comment>
<gene>
    <name evidence="8 10" type="primary">tilS</name>
    <name evidence="10" type="ORF">OBO34_03695</name>
</gene>
<comment type="similarity">
    <text evidence="8">Belongs to the tRNA(Ile)-lysidine synthase family.</text>
</comment>
<evidence type="ECO:0000256" key="5">
    <source>
        <dbReference type="ARBA" id="ARBA00022741"/>
    </source>
</evidence>
<evidence type="ECO:0000259" key="9">
    <source>
        <dbReference type="SMART" id="SM00977"/>
    </source>
</evidence>
<dbReference type="HAMAP" id="MF_01161">
    <property type="entry name" value="tRNA_Ile_lys_synt"/>
    <property type="match status" value="1"/>
</dbReference>
<dbReference type="InterPro" id="IPR012795">
    <property type="entry name" value="tRNA_Ile_lys_synt_N"/>
</dbReference>
<dbReference type="GO" id="GO:0006400">
    <property type="term" value="P:tRNA modification"/>
    <property type="evidence" value="ECO:0007669"/>
    <property type="project" value="UniProtKB-UniRule"/>
</dbReference>
<organism evidence="10 11">
    <name type="scientific">Hominibacterium faecale</name>
    <dbReference type="NCBI Taxonomy" id="2839743"/>
    <lineage>
        <taxon>Bacteria</taxon>
        <taxon>Bacillati</taxon>
        <taxon>Bacillota</taxon>
        <taxon>Clostridia</taxon>
        <taxon>Peptostreptococcales</taxon>
        <taxon>Anaerovoracaceae</taxon>
        <taxon>Hominibacterium</taxon>
    </lineage>
</organism>